<evidence type="ECO:0000256" key="3">
    <source>
        <dbReference type="ARBA" id="ARBA00022692"/>
    </source>
</evidence>
<dbReference type="Proteomes" id="UP000287651">
    <property type="component" value="Unassembled WGS sequence"/>
</dbReference>
<evidence type="ECO:0000256" key="1">
    <source>
        <dbReference type="ARBA" id="ARBA00004141"/>
    </source>
</evidence>
<gene>
    <name evidence="8" type="ORF">B296_00039362</name>
</gene>
<proteinExistence type="predicted"/>
<evidence type="ECO:0000256" key="2">
    <source>
        <dbReference type="ARBA" id="ARBA00022448"/>
    </source>
</evidence>
<feature type="transmembrane region" description="Helical" evidence="6">
    <location>
        <begin position="78"/>
        <end position="100"/>
    </location>
</feature>
<keyword evidence="5 6" id="KW-0472">Membrane</keyword>
<reference evidence="8 9" key="1">
    <citation type="journal article" date="2014" name="Agronomy (Basel)">
        <title>A Draft Genome Sequence for Ensete ventricosum, the Drought-Tolerant Tree Against Hunger.</title>
        <authorList>
            <person name="Harrison J."/>
            <person name="Moore K.A."/>
            <person name="Paszkiewicz K."/>
            <person name="Jones T."/>
            <person name="Grant M."/>
            <person name="Ambacheew D."/>
            <person name="Muzemil S."/>
            <person name="Studholme D.J."/>
        </authorList>
    </citation>
    <scope>NUCLEOTIDE SEQUENCE [LARGE SCALE GENOMIC DNA]</scope>
</reference>
<keyword evidence="2" id="KW-0813">Transport</keyword>
<evidence type="ECO:0000256" key="6">
    <source>
        <dbReference type="SAM" id="Phobius"/>
    </source>
</evidence>
<dbReference type="InterPro" id="IPR013525">
    <property type="entry name" value="ABC2_TM"/>
</dbReference>
<comment type="caution">
    <text evidence="8">The sequence shown here is derived from an EMBL/GenBank/DDBJ whole genome shotgun (WGS) entry which is preliminary data.</text>
</comment>
<evidence type="ECO:0000313" key="9">
    <source>
        <dbReference type="Proteomes" id="UP000287651"/>
    </source>
</evidence>
<evidence type="ECO:0000256" key="5">
    <source>
        <dbReference type="ARBA" id="ARBA00023136"/>
    </source>
</evidence>
<keyword evidence="3 6" id="KW-0812">Transmembrane</keyword>
<evidence type="ECO:0000259" key="7">
    <source>
        <dbReference type="Pfam" id="PF01061"/>
    </source>
</evidence>
<feature type="transmembrane region" description="Helical" evidence="6">
    <location>
        <begin position="23"/>
        <end position="47"/>
    </location>
</feature>
<feature type="transmembrane region" description="Helical" evidence="6">
    <location>
        <begin position="53"/>
        <end position="73"/>
    </location>
</feature>
<keyword evidence="4 6" id="KW-1133">Transmembrane helix</keyword>
<evidence type="ECO:0000313" key="8">
    <source>
        <dbReference type="EMBL" id="RRT66230.1"/>
    </source>
</evidence>
<feature type="domain" description="ABC-2 type transporter transmembrane" evidence="7">
    <location>
        <begin position="20"/>
        <end position="87"/>
    </location>
</feature>
<dbReference type="EMBL" id="AMZH03005507">
    <property type="protein sequence ID" value="RRT66230.1"/>
    <property type="molecule type" value="Genomic_DNA"/>
</dbReference>
<dbReference type="GO" id="GO:0140359">
    <property type="term" value="F:ABC-type transporter activity"/>
    <property type="evidence" value="ECO:0007669"/>
    <property type="project" value="InterPro"/>
</dbReference>
<sequence>MLGDNYVHDGGPSLVELFFAGKFILYCLFMFLTFMYFTFYGMMAIGLTPTQQLAAVISSAFYSLWNLLSGFLIPKARLFTFVVFVWLSQNLPVWWLWFYYICPVAWTLRGVITSQLGDVETRIVGPGFDGTVKQYLEESLGYGSGMLGITVVVLIAFSLFFFTAYATSIKVLNYQRR</sequence>
<feature type="transmembrane region" description="Helical" evidence="6">
    <location>
        <begin position="145"/>
        <end position="167"/>
    </location>
</feature>
<evidence type="ECO:0000256" key="4">
    <source>
        <dbReference type="ARBA" id="ARBA00022989"/>
    </source>
</evidence>
<organism evidence="8 9">
    <name type="scientific">Ensete ventricosum</name>
    <name type="common">Abyssinian banana</name>
    <name type="synonym">Musa ensete</name>
    <dbReference type="NCBI Taxonomy" id="4639"/>
    <lineage>
        <taxon>Eukaryota</taxon>
        <taxon>Viridiplantae</taxon>
        <taxon>Streptophyta</taxon>
        <taxon>Embryophyta</taxon>
        <taxon>Tracheophyta</taxon>
        <taxon>Spermatophyta</taxon>
        <taxon>Magnoliopsida</taxon>
        <taxon>Liliopsida</taxon>
        <taxon>Zingiberales</taxon>
        <taxon>Musaceae</taxon>
        <taxon>Ensete</taxon>
    </lineage>
</organism>
<name>A0A426ZQK4_ENSVE</name>
<dbReference type="AlphaFoldDB" id="A0A426ZQK4"/>
<protein>
    <recommendedName>
        <fullName evidence="7">ABC-2 type transporter transmembrane domain-containing protein</fullName>
    </recommendedName>
</protein>
<dbReference type="Pfam" id="PF01061">
    <property type="entry name" value="ABC2_membrane"/>
    <property type="match status" value="1"/>
</dbReference>
<dbReference type="GO" id="GO:0005886">
    <property type="term" value="C:plasma membrane"/>
    <property type="evidence" value="ECO:0007669"/>
    <property type="project" value="UniProtKB-ARBA"/>
</dbReference>
<dbReference type="PANTHER" id="PTHR19241">
    <property type="entry name" value="ATP-BINDING CASSETTE TRANSPORTER"/>
    <property type="match status" value="1"/>
</dbReference>
<comment type="subcellular location">
    <subcellularLocation>
        <location evidence="1">Membrane</location>
        <topology evidence="1">Multi-pass membrane protein</topology>
    </subcellularLocation>
</comment>
<accession>A0A426ZQK4</accession>